<name>A0A0S7Y8K3_UNCT6</name>
<feature type="transmembrane region" description="Helical" evidence="1">
    <location>
        <begin position="175"/>
        <end position="193"/>
    </location>
</feature>
<feature type="transmembrane region" description="Helical" evidence="1">
    <location>
        <begin position="322"/>
        <end position="342"/>
    </location>
</feature>
<evidence type="ECO:0000256" key="1">
    <source>
        <dbReference type="SAM" id="Phobius"/>
    </source>
</evidence>
<sequence>MDRDDDIGVKTGVKGPVIGREDNLAVATKLGLADPEDADVNTVLTAISIYDDLKKAGKEAEIATICGDVRVGTISDGILTGQLEQVIEETRPTGAFLVSDGAEDEYIFPMIASRIRVDHVRRVFVRQSPALESTYYMIAKAMKNKKVQRRILFPIGLVITIFGALYIINPALAPSFIGVAIGLYVIFLALGISGSPTEWAHRLNEGYERFKNNLISGDVSIIFSFVALVFFLLAIFVGLDAIQGNDSLGQMFVHFSAASLWWFILALLIFEGGRVATAYFRKGKVPKHVLVVAATFIAIGLVFFATLQSLSIWLGMEDLQNSLWLIYVSTGLAVFIGIAGAISYRSREKELPAEETWRH</sequence>
<evidence type="ECO:0008006" key="4">
    <source>
        <dbReference type="Google" id="ProtNLM"/>
    </source>
</evidence>
<feature type="transmembrane region" description="Helical" evidence="1">
    <location>
        <begin position="251"/>
        <end position="270"/>
    </location>
</feature>
<keyword evidence="1" id="KW-0472">Membrane</keyword>
<evidence type="ECO:0000313" key="3">
    <source>
        <dbReference type="Proteomes" id="UP000051012"/>
    </source>
</evidence>
<dbReference type="InterPro" id="IPR007254">
    <property type="entry name" value="DUF373"/>
</dbReference>
<keyword evidence="1" id="KW-1133">Transmembrane helix</keyword>
<reference evidence="2 3" key="1">
    <citation type="journal article" date="2015" name="Microbiome">
        <title>Genomic resolution of linkages in carbon, nitrogen, and sulfur cycling among widespread estuary sediment bacteria.</title>
        <authorList>
            <person name="Baker B.J."/>
            <person name="Lazar C.S."/>
            <person name="Teske A.P."/>
            <person name="Dick G.J."/>
        </authorList>
    </citation>
    <scope>NUCLEOTIDE SEQUENCE [LARGE SCALE GENOMIC DNA]</scope>
    <source>
        <strain evidence="2">DG_78</strain>
    </source>
</reference>
<dbReference type="AlphaFoldDB" id="A0A0S7Y8K3"/>
<dbReference type="Proteomes" id="UP000051012">
    <property type="component" value="Unassembled WGS sequence"/>
</dbReference>
<gene>
    <name evidence="2" type="ORF">AMJ52_09145</name>
</gene>
<comment type="caution">
    <text evidence="2">The sequence shown here is derived from an EMBL/GenBank/DDBJ whole genome shotgun (WGS) entry which is preliminary data.</text>
</comment>
<protein>
    <recommendedName>
        <fullName evidence="4">DUF373 family protein</fullName>
    </recommendedName>
</protein>
<feature type="transmembrane region" description="Helical" evidence="1">
    <location>
        <begin position="214"/>
        <end position="239"/>
    </location>
</feature>
<dbReference type="Pfam" id="PF04123">
    <property type="entry name" value="DUF373"/>
    <property type="match status" value="1"/>
</dbReference>
<dbReference type="EMBL" id="LJNI01000145">
    <property type="protein sequence ID" value="KPJ71040.1"/>
    <property type="molecule type" value="Genomic_DNA"/>
</dbReference>
<proteinExistence type="predicted"/>
<evidence type="ECO:0000313" key="2">
    <source>
        <dbReference type="EMBL" id="KPJ71040.1"/>
    </source>
</evidence>
<dbReference type="PANTHER" id="PTHR38815:SF1">
    <property type="entry name" value="DUF373 FAMILY PROTEIN"/>
    <property type="match status" value="1"/>
</dbReference>
<feature type="transmembrane region" description="Helical" evidence="1">
    <location>
        <begin position="151"/>
        <end position="169"/>
    </location>
</feature>
<dbReference type="PANTHER" id="PTHR38815">
    <property type="entry name" value="HYPOTHETICAL MEMBRANE PROTEIN, CONSERVED, DUF373 FAMILY"/>
    <property type="match status" value="1"/>
</dbReference>
<feature type="transmembrane region" description="Helical" evidence="1">
    <location>
        <begin position="290"/>
        <end position="316"/>
    </location>
</feature>
<keyword evidence="1" id="KW-0812">Transmembrane</keyword>
<organism evidence="2 3">
    <name type="scientific">candidate division TA06 bacterium DG_78</name>
    <dbReference type="NCBI Taxonomy" id="1703772"/>
    <lineage>
        <taxon>Bacteria</taxon>
        <taxon>Bacteria division TA06</taxon>
    </lineage>
</organism>
<accession>A0A0S7Y8K3</accession>